<accession>A0AA85JCY4</accession>
<proteinExistence type="predicted"/>
<feature type="region of interest" description="Disordered" evidence="1">
    <location>
        <begin position="1"/>
        <end position="44"/>
    </location>
</feature>
<sequence length="121" mass="13166">MDTEIDAQKSHDDQNQNSDVMGSENIENGEATNDSHHLCGPSNQEAYKPLSDKHKLIAIDDLCPCMLDSGVTTGFVSDTTDCSACKLRNQVQYETDVTMVGAACPKFPRLCSAQYSAFDGK</sequence>
<reference evidence="2" key="1">
    <citation type="submission" date="2022-06" db="EMBL/GenBank/DDBJ databases">
        <authorList>
            <person name="Berger JAMES D."/>
            <person name="Berger JAMES D."/>
        </authorList>
    </citation>
    <scope>NUCLEOTIDE SEQUENCE [LARGE SCALE GENOMIC DNA]</scope>
</reference>
<name>A0AA85JCY4_TRIRE</name>
<evidence type="ECO:0000313" key="2">
    <source>
        <dbReference type="Proteomes" id="UP000050795"/>
    </source>
</evidence>
<keyword evidence="2" id="KW-1185">Reference proteome</keyword>
<evidence type="ECO:0000256" key="1">
    <source>
        <dbReference type="SAM" id="MobiDB-lite"/>
    </source>
</evidence>
<evidence type="ECO:0000313" key="3">
    <source>
        <dbReference type="WBParaSite" id="TREG1_140310.1"/>
    </source>
</evidence>
<dbReference type="Proteomes" id="UP000050795">
    <property type="component" value="Unassembled WGS sequence"/>
</dbReference>
<reference evidence="3" key="2">
    <citation type="submission" date="2023-11" db="UniProtKB">
        <authorList>
            <consortium name="WormBaseParasite"/>
        </authorList>
    </citation>
    <scope>IDENTIFICATION</scope>
</reference>
<protein>
    <submittedName>
        <fullName evidence="3">Uncharacterized protein</fullName>
    </submittedName>
</protein>
<feature type="compositionally biased region" description="Basic and acidic residues" evidence="1">
    <location>
        <begin position="1"/>
        <end position="14"/>
    </location>
</feature>
<dbReference type="WBParaSite" id="TREG1_140310.1">
    <property type="protein sequence ID" value="TREG1_140310.1"/>
    <property type="gene ID" value="TREG1_140310"/>
</dbReference>
<dbReference type="AlphaFoldDB" id="A0AA85JCY4"/>
<organism evidence="2 3">
    <name type="scientific">Trichobilharzia regenti</name>
    <name type="common">Nasal bird schistosome</name>
    <dbReference type="NCBI Taxonomy" id="157069"/>
    <lineage>
        <taxon>Eukaryota</taxon>
        <taxon>Metazoa</taxon>
        <taxon>Spiralia</taxon>
        <taxon>Lophotrochozoa</taxon>
        <taxon>Platyhelminthes</taxon>
        <taxon>Trematoda</taxon>
        <taxon>Digenea</taxon>
        <taxon>Strigeidida</taxon>
        <taxon>Schistosomatoidea</taxon>
        <taxon>Schistosomatidae</taxon>
        <taxon>Trichobilharzia</taxon>
    </lineage>
</organism>